<dbReference type="KEGG" id="dgg:DGI_0698"/>
<dbReference type="Proteomes" id="UP000016587">
    <property type="component" value="Chromosome"/>
</dbReference>
<keyword evidence="3" id="KW-1185">Reference proteome</keyword>
<reference evidence="3" key="2">
    <citation type="submission" date="2013-07" db="EMBL/GenBank/DDBJ databases">
        <authorList>
            <person name="Morais-Silva F.O."/>
            <person name="Rezende A.M."/>
            <person name="Pimentel C."/>
            <person name="Resende D.M."/>
            <person name="Santos C.I."/>
            <person name="Clemente C."/>
            <person name="de Oliveira L.M."/>
            <person name="da Silva S.M."/>
            <person name="Costa D.A."/>
            <person name="Varela-Raposo A."/>
            <person name="Horacio E.C.A."/>
            <person name="Matos M."/>
            <person name="Flores O."/>
            <person name="Ruiz J.C."/>
            <person name="Rodrigues-Pousada C."/>
        </authorList>
    </citation>
    <scope>NUCLEOTIDE SEQUENCE [LARGE SCALE GENOMIC DNA]</scope>
    <source>
        <strain evidence="3">ATCC 19364 / DSM 1382 / NCIMB 9332 / VKM B-1759</strain>
    </source>
</reference>
<keyword evidence="1" id="KW-0732">Signal</keyword>
<dbReference type="STRING" id="1121448.DGI_0698"/>
<feature type="signal peptide" evidence="1">
    <location>
        <begin position="1"/>
        <end position="26"/>
    </location>
</feature>
<evidence type="ECO:0008006" key="4">
    <source>
        <dbReference type="Google" id="ProtNLM"/>
    </source>
</evidence>
<sequence>MLAPVRRRVTRRVVLLACCAALTVLALSLSSCYVESGPGYVGAGFMPARPDGPPDHYVWVPAGPDNPEGYWSYVGPPRPGWTWVPAHRRPDGSWSPGHWSRQ</sequence>
<proteinExistence type="predicted"/>
<dbReference type="HOGENOM" id="CLU_2272833_0_0_7"/>
<dbReference type="EMBL" id="CP006585">
    <property type="protein sequence ID" value="AGW12602.1"/>
    <property type="molecule type" value="Genomic_DNA"/>
</dbReference>
<dbReference type="RefSeq" id="WP_021759269.1">
    <property type="nucleotide sequence ID" value="NC_022444.1"/>
</dbReference>
<organism evidence="2 3">
    <name type="scientific">Megalodesulfovibrio gigas (strain ATCC 19364 / DSM 1382 / NCIMB 9332 / VKM B-1759)</name>
    <name type="common">Desulfovibrio gigas</name>
    <dbReference type="NCBI Taxonomy" id="1121448"/>
    <lineage>
        <taxon>Bacteria</taxon>
        <taxon>Pseudomonadati</taxon>
        <taxon>Thermodesulfobacteriota</taxon>
        <taxon>Desulfovibrionia</taxon>
        <taxon>Desulfovibrionales</taxon>
        <taxon>Desulfovibrionaceae</taxon>
        <taxon>Megalodesulfovibrio</taxon>
    </lineage>
</organism>
<dbReference type="PROSITE" id="PS51257">
    <property type="entry name" value="PROKAR_LIPOPROTEIN"/>
    <property type="match status" value="1"/>
</dbReference>
<dbReference type="AlphaFoldDB" id="T2G9N8"/>
<evidence type="ECO:0000313" key="3">
    <source>
        <dbReference type="Proteomes" id="UP000016587"/>
    </source>
</evidence>
<dbReference type="PATRIC" id="fig|1121448.10.peg.705"/>
<dbReference type="OrthoDB" id="5460992at2"/>
<name>T2G9N8_MEGG1</name>
<protein>
    <recommendedName>
        <fullName evidence="4">Lipoprotein</fullName>
    </recommendedName>
</protein>
<accession>T2G9N8</accession>
<feature type="chain" id="PRO_5004588164" description="Lipoprotein" evidence="1">
    <location>
        <begin position="27"/>
        <end position="102"/>
    </location>
</feature>
<reference evidence="2 3" key="1">
    <citation type="journal article" date="2013" name="J. Bacteriol.">
        <title>Roles of HynAB and Ech, the only two hydrogenases found in the model sulfate reducer Desulfovibrio gigas.</title>
        <authorList>
            <person name="Morais-Silva F.O."/>
            <person name="Santos C.I."/>
            <person name="Rodrigues R."/>
            <person name="Pereira I.A."/>
            <person name="Rodrigues-Pousada C."/>
        </authorList>
    </citation>
    <scope>NUCLEOTIDE SEQUENCE [LARGE SCALE GENOMIC DNA]</scope>
    <source>
        <strain evidence="3">ATCC 19364 / DSM 1382 / NCIMB 9332 / VKM B-1759</strain>
    </source>
</reference>
<evidence type="ECO:0000313" key="2">
    <source>
        <dbReference type="EMBL" id="AGW12602.1"/>
    </source>
</evidence>
<gene>
    <name evidence="2" type="ORF">DGI_0698</name>
</gene>
<evidence type="ECO:0000256" key="1">
    <source>
        <dbReference type="SAM" id="SignalP"/>
    </source>
</evidence>